<dbReference type="Proteomes" id="UP000023541">
    <property type="component" value="Unassembled WGS sequence"/>
</dbReference>
<reference evidence="3 4" key="1">
    <citation type="submission" date="2014-04" db="EMBL/GenBank/DDBJ databases">
        <title>Aquimarina sp. 22II-S11-z7 Genome Sequencing.</title>
        <authorList>
            <person name="Lai Q."/>
        </authorList>
    </citation>
    <scope>NUCLEOTIDE SEQUENCE [LARGE SCALE GENOMIC DNA]</scope>
    <source>
        <strain evidence="3 4">22II-S11-z7</strain>
    </source>
</reference>
<dbReference type="OrthoDB" id="982527at2"/>
<evidence type="ECO:0000313" key="4">
    <source>
        <dbReference type="Proteomes" id="UP000023541"/>
    </source>
</evidence>
<dbReference type="PANTHER" id="PTHR31157">
    <property type="entry name" value="SCP DOMAIN-CONTAINING PROTEIN"/>
    <property type="match status" value="1"/>
</dbReference>
<dbReference type="STRING" id="1317122.ATO12_13115"/>
<dbReference type="Pfam" id="PF00188">
    <property type="entry name" value="CAP"/>
    <property type="match status" value="1"/>
</dbReference>
<keyword evidence="4" id="KW-1185">Reference proteome</keyword>
<gene>
    <name evidence="3" type="ORF">ATO12_13115</name>
</gene>
<dbReference type="InterPro" id="IPR014044">
    <property type="entry name" value="CAP_dom"/>
</dbReference>
<feature type="domain" description="SCP" evidence="2">
    <location>
        <begin position="44"/>
        <end position="156"/>
    </location>
</feature>
<comment type="caution">
    <text evidence="3">The sequence shown here is derived from an EMBL/GenBank/DDBJ whole genome shotgun (WGS) entry which is preliminary data.</text>
</comment>
<sequence length="158" mass="17976">MKTSLIKYFCAFVLLCTVFSCSKDDDNNTITETPSEVSITDEILKLVNEYRQTKGLEALAKNTTAEQLAADHTRYMISKGNINHDNFDTKFDTLREKENATGMAENVASFYPDARSVVDGWINSEGHRKNIEGNYTHTGIAAIKDESGRYYYTQIFYR</sequence>
<keyword evidence="1" id="KW-0732">Signal</keyword>
<accession>A0A023BX87</accession>
<dbReference type="Gene3D" id="3.40.33.10">
    <property type="entry name" value="CAP"/>
    <property type="match status" value="1"/>
</dbReference>
<proteinExistence type="predicted"/>
<dbReference type="eggNOG" id="COG2340">
    <property type="taxonomic scope" value="Bacteria"/>
</dbReference>
<evidence type="ECO:0000256" key="1">
    <source>
        <dbReference type="SAM" id="SignalP"/>
    </source>
</evidence>
<dbReference type="PROSITE" id="PS51257">
    <property type="entry name" value="PROKAR_LIPOPROTEIN"/>
    <property type="match status" value="1"/>
</dbReference>
<dbReference type="InterPro" id="IPR035940">
    <property type="entry name" value="CAP_sf"/>
</dbReference>
<dbReference type="SUPFAM" id="SSF55797">
    <property type="entry name" value="PR-1-like"/>
    <property type="match status" value="1"/>
</dbReference>
<evidence type="ECO:0000259" key="2">
    <source>
        <dbReference type="Pfam" id="PF00188"/>
    </source>
</evidence>
<protein>
    <recommendedName>
        <fullName evidence="2">SCP domain-containing protein</fullName>
    </recommendedName>
</protein>
<dbReference type="PANTHER" id="PTHR31157:SF1">
    <property type="entry name" value="SCP DOMAIN-CONTAINING PROTEIN"/>
    <property type="match status" value="1"/>
</dbReference>
<dbReference type="RefSeq" id="WP_034241313.1">
    <property type="nucleotide sequence ID" value="NZ_AQRA01000003.1"/>
</dbReference>
<organism evidence="3 4">
    <name type="scientific">Aquimarina atlantica</name>
    <dbReference type="NCBI Taxonomy" id="1317122"/>
    <lineage>
        <taxon>Bacteria</taxon>
        <taxon>Pseudomonadati</taxon>
        <taxon>Bacteroidota</taxon>
        <taxon>Flavobacteriia</taxon>
        <taxon>Flavobacteriales</taxon>
        <taxon>Flavobacteriaceae</taxon>
        <taxon>Aquimarina</taxon>
    </lineage>
</organism>
<dbReference type="EMBL" id="AQRA01000003">
    <property type="protein sequence ID" value="EZH74702.1"/>
    <property type="molecule type" value="Genomic_DNA"/>
</dbReference>
<name>A0A023BX87_9FLAO</name>
<evidence type="ECO:0000313" key="3">
    <source>
        <dbReference type="EMBL" id="EZH74702.1"/>
    </source>
</evidence>
<dbReference type="CDD" id="cd05379">
    <property type="entry name" value="CAP_bacterial"/>
    <property type="match status" value="1"/>
</dbReference>
<dbReference type="AlphaFoldDB" id="A0A023BX87"/>
<feature type="chain" id="PRO_5001512026" description="SCP domain-containing protein" evidence="1">
    <location>
        <begin position="23"/>
        <end position="158"/>
    </location>
</feature>
<feature type="signal peptide" evidence="1">
    <location>
        <begin position="1"/>
        <end position="22"/>
    </location>
</feature>